<evidence type="ECO:0000313" key="4">
    <source>
        <dbReference type="Proteomes" id="UP001189122"/>
    </source>
</evidence>
<dbReference type="PANTHER" id="PTHR33831">
    <property type="entry name" value="GPI-ANCHORED PROTEIN"/>
    <property type="match status" value="1"/>
</dbReference>
<evidence type="ECO:0000259" key="2">
    <source>
        <dbReference type="Pfam" id="PF26584"/>
    </source>
</evidence>
<evidence type="ECO:0000313" key="3">
    <source>
        <dbReference type="EMBL" id="CAA6675567.1"/>
    </source>
</evidence>
<comment type="caution">
    <text evidence="3">The sequence shown here is derived from an EMBL/GenBank/DDBJ whole genome shotgun (WGS) entry which is preliminary data.</text>
</comment>
<dbReference type="EMBL" id="CACRZD030000362">
    <property type="protein sequence ID" value="CAA6675567.1"/>
    <property type="molecule type" value="Genomic_DNA"/>
</dbReference>
<organism evidence="3 4">
    <name type="scientific">Spirodela intermedia</name>
    <name type="common">Intermediate duckweed</name>
    <dbReference type="NCBI Taxonomy" id="51605"/>
    <lineage>
        <taxon>Eukaryota</taxon>
        <taxon>Viridiplantae</taxon>
        <taxon>Streptophyta</taxon>
        <taxon>Embryophyta</taxon>
        <taxon>Tracheophyta</taxon>
        <taxon>Spermatophyta</taxon>
        <taxon>Magnoliopsida</taxon>
        <taxon>Liliopsida</taxon>
        <taxon>Araceae</taxon>
        <taxon>Lemnoideae</taxon>
        <taxon>Spirodela</taxon>
    </lineage>
</organism>
<keyword evidence="4" id="KW-1185">Reference proteome</keyword>
<dbReference type="Pfam" id="PF26584">
    <property type="entry name" value="At1g61900"/>
    <property type="match status" value="1"/>
</dbReference>
<feature type="domain" description="SPARK" evidence="1">
    <location>
        <begin position="85"/>
        <end position="208"/>
    </location>
</feature>
<sequence>MGPLRLIGPLRERESIVEIKRVDASELRRGEVDGRILQDTRLKRQGKPSVLLPDTSPSRAPQPFLPFLAPSPLAPFSNNVIPKLSGLCALNFSSADSMIRTTAVDCWTSLAPFLANVICCPQLQATLVVLLGQSSRETGSLALDAAHANHCLSDLQKILGARGSCPVGDVDGVESVVDSSQLLAACKRVDSVNECCSQICQNAILDASRKMALSGGDLPGFAQNRRLQEHRHEVAGQSLDPPSAKQLLRRISNCNVNRVCPLVFPDAKSVARDCGNAISNRTACCVAMDNYVSHLQKQSFITNLQALDCASQLGRQLQEMNISANVYSLCQVTLRIFLCKSGCLLPSLPSDATFDQFSGISFTCDLNDNIAAPWPSASLLTSSSCNKSVTLPALPAATSGQSGKLSAYSHFFFSLPLMDQPVPFFLFMLFLVI</sequence>
<evidence type="ECO:0008006" key="5">
    <source>
        <dbReference type="Google" id="ProtNLM"/>
    </source>
</evidence>
<accession>A0ABN7EDF2</accession>
<dbReference type="PANTHER" id="PTHR33831:SF5">
    <property type="entry name" value="OS07G0102300 PROTEIN"/>
    <property type="match status" value="1"/>
</dbReference>
<gene>
    <name evidence="3" type="ORF">SI7747_UN021909</name>
</gene>
<evidence type="ECO:0000259" key="1">
    <source>
        <dbReference type="Pfam" id="PF19160"/>
    </source>
</evidence>
<protein>
    <recommendedName>
        <fullName evidence="5">SPARK domain-containing protein</fullName>
    </recommendedName>
</protein>
<dbReference type="Proteomes" id="UP001189122">
    <property type="component" value="Unassembled WGS sequence"/>
</dbReference>
<dbReference type="InterPro" id="IPR040336">
    <property type="entry name" value="At1g61900-like"/>
</dbReference>
<dbReference type="InterPro" id="IPR043891">
    <property type="entry name" value="SPARK"/>
</dbReference>
<dbReference type="Pfam" id="PF19160">
    <property type="entry name" value="SPARK"/>
    <property type="match status" value="1"/>
</dbReference>
<dbReference type="InterPro" id="IPR059003">
    <property type="entry name" value="At1g61900_C"/>
</dbReference>
<reference evidence="4" key="1">
    <citation type="journal article" date="2020" name="Sci. Rep.">
        <title>Chromosome-scale genome assembly for the duckweed Spirodela intermedia, integrating cytogenetic maps, PacBio and Oxford Nanopore libraries.</title>
        <authorList>
            <person name="Hoang P.T.N."/>
            <person name="Fiebig A."/>
            <person name="Novak P."/>
            <person name="Macas J."/>
            <person name="Cao H.X."/>
            <person name="Stepanenko A."/>
            <person name="Chen G."/>
            <person name="Borisjuk N."/>
            <person name="Scholz U."/>
            <person name="Schubert I."/>
        </authorList>
    </citation>
    <scope>NUCLEOTIDE SEQUENCE [LARGE SCALE GENOMIC DNA]</scope>
</reference>
<proteinExistence type="predicted"/>
<feature type="domain" description="At1g61900-like C-terminal" evidence="2">
    <location>
        <begin position="258"/>
        <end position="331"/>
    </location>
</feature>
<name>A0ABN7EDF2_SPIIN</name>